<organism evidence="2 3">
    <name type="scientific">Actinomyces graevenitzii</name>
    <dbReference type="NCBI Taxonomy" id="55565"/>
    <lineage>
        <taxon>Bacteria</taxon>
        <taxon>Bacillati</taxon>
        <taxon>Actinomycetota</taxon>
        <taxon>Actinomycetes</taxon>
        <taxon>Actinomycetales</taxon>
        <taxon>Actinomycetaceae</taxon>
        <taxon>Actinomyces</taxon>
    </lineage>
</organism>
<feature type="domain" description="SprT-like" evidence="1">
    <location>
        <begin position="7"/>
        <end position="139"/>
    </location>
</feature>
<protein>
    <submittedName>
        <fullName evidence="2">SprT-like domain-containing protein</fullName>
    </submittedName>
</protein>
<dbReference type="KEGG" id="agh:M3I41_00865"/>
<dbReference type="SMART" id="SM00731">
    <property type="entry name" value="SprT"/>
    <property type="match status" value="1"/>
</dbReference>
<sequence>MHLDQVYALGRDLMDANGLQGWSLGWDRARRRAGQCNHTNRCITLSRYLMQLYDVPRVRDTILHEVAHALVGPSHGHDEVWRRKALELGCSAQRMVDKRAPKVPGDWVGTCPAGHRVERMRRPSRVLACGVCANSFSLANLLHWTYKDTPMEPSQIGGPYLRSYNQATLYLS</sequence>
<dbReference type="InterPro" id="IPR006640">
    <property type="entry name" value="SprT-like_domain"/>
</dbReference>
<evidence type="ECO:0000313" key="3">
    <source>
        <dbReference type="Proteomes" id="UP000830236"/>
    </source>
</evidence>
<evidence type="ECO:0000259" key="1">
    <source>
        <dbReference type="SMART" id="SM00731"/>
    </source>
</evidence>
<dbReference type="GO" id="GO:0006950">
    <property type="term" value="P:response to stress"/>
    <property type="evidence" value="ECO:0007669"/>
    <property type="project" value="UniProtKB-ARBA"/>
</dbReference>
<dbReference type="EMBL" id="CP097095">
    <property type="protein sequence ID" value="UQF79866.1"/>
    <property type="molecule type" value="Genomic_DNA"/>
</dbReference>
<gene>
    <name evidence="2" type="ORF">M3I41_00865</name>
</gene>
<evidence type="ECO:0000313" key="2">
    <source>
        <dbReference type="EMBL" id="UQF79866.1"/>
    </source>
</evidence>
<dbReference type="AlphaFoldDB" id="A0A9E7AFV4"/>
<reference evidence="2" key="1">
    <citation type="submission" date="2022-05" db="EMBL/GenBank/DDBJ databases">
        <title>Using nanopore sequencing to obtain complete genomes from saliva samples.</title>
        <authorList>
            <person name="Baker J.L."/>
        </authorList>
    </citation>
    <scope>NUCLEOTIDE SEQUENCE</scope>
    <source>
        <strain evidence="2">JCVI-JB-Ag32</strain>
    </source>
</reference>
<name>A0A9E7AFV4_9ACTO</name>
<accession>A0A9E7AFV4</accession>
<dbReference type="Proteomes" id="UP000830236">
    <property type="component" value="Chromosome"/>
</dbReference>
<dbReference type="Pfam" id="PF10263">
    <property type="entry name" value="SprT-like"/>
    <property type="match status" value="1"/>
</dbReference>
<proteinExistence type="predicted"/>